<dbReference type="RefSeq" id="XP_033421712.1">
    <property type="nucleotide sequence ID" value="XM_033575857.1"/>
</dbReference>
<evidence type="ECO:0000313" key="2">
    <source>
        <dbReference type="EMBL" id="KAA8642350.1"/>
    </source>
</evidence>
<keyword evidence="4" id="KW-1185">Reference proteome</keyword>
<keyword evidence="1" id="KW-1133">Transmembrane helix</keyword>
<sequence>MVLFSYQKDSGIVRSDTSQTVGTTYMQMLLELQDIHWVYNLLSSFAGWILLAGFIVIPGTFTTLQESSSLGENLTKNDAEKAVLDTIQNPPLVAIAWSFLGIGAGIILFLFQKWRHNYIWLINRLFIPVSLNTIAGLVTTLINVYTAKDGYWSIMALLTVIVSGFLAAVSLIFTLVYRFWKLRLIKEDHERESKAGLCIVHPPISK</sequence>
<name>A0A4S3J0I7_9EURO</name>
<dbReference type="Proteomes" id="UP000324241">
    <property type="component" value="Unassembled WGS sequence"/>
</dbReference>
<reference evidence="3 4" key="1">
    <citation type="submission" date="2019-03" db="EMBL/GenBank/DDBJ databases">
        <title>The genome sequence of a newly discovered highly antifungal drug resistant Aspergillus species, Aspergillus tanneri NIH 1004.</title>
        <authorList>
            <person name="Mounaud S."/>
            <person name="Singh I."/>
            <person name="Joardar V."/>
            <person name="Pakala S."/>
            <person name="Pakala S."/>
            <person name="Venepally P."/>
            <person name="Hoover J."/>
            <person name="Nierman W."/>
            <person name="Chung J."/>
            <person name="Losada L."/>
        </authorList>
    </citation>
    <scope>NUCLEOTIDE SEQUENCE [LARGE SCALE GENOMIC DNA]</scope>
    <source>
        <strain evidence="3 4">NIH1004</strain>
    </source>
</reference>
<organism evidence="3 4">
    <name type="scientific">Aspergillus tanneri</name>
    <dbReference type="NCBI Taxonomy" id="1220188"/>
    <lineage>
        <taxon>Eukaryota</taxon>
        <taxon>Fungi</taxon>
        <taxon>Dikarya</taxon>
        <taxon>Ascomycota</taxon>
        <taxon>Pezizomycotina</taxon>
        <taxon>Eurotiomycetes</taxon>
        <taxon>Eurotiomycetidae</taxon>
        <taxon>Eurotiales</taxon>
        <taxon>Aspergillaceae</taxon>
        <taxon>Aspergillus</taxon>
        <taxon>Aspergillus subgen. Circumdati</taxon>
    </lineage>
</organism>
<dbReference type="EMBL" id="SOSA01000902">
    <property type="protein sequence ID" value="THC88223.1"/>
    <property type="molecule type" value="Genomic_DNA"/>
</dbReference>
<keyword evidence="1" id="KW-0812">Transmembrane</keyword>
<dbReference type="AlphaFoldDB" id="A0A4S3J0I7"/>
<dbReference type="EMBL" id="QUQM01000008">
    <property type="protein sequence ID" value="KAA8642350.1"/>
    <property type="molecule type" value="Genomic_DNA"/>
</dbReference>
<evidence type="ECO:0000313" key="3">
    <source>
        <dbReference type="EMBL" id="THC88223.1"/>
    </source>
</evidence>
<feature type="transmembrane region" description="Helical" evidence="1">
    <location>
        <begin position="92"/>
        <end position="111"/>
    </location>
</feature>
<evidence type="ECO:0000313" key="4">
    <source>
        <dbReference type="Proteomes" id="UP000308092"/>
    </source>
</evidence>
<reference evidence="2 5" key="2">
    <citation type="submission" date="2019-08" db="EMBL/GenBank/DDBJ databases">
        <title>The genome sequence of a newly discovered highly antifungal drug resistant Aspergillus species, Aspergillus tanneri NIH 1004.</title>
        <authorList>
            <person name="Mounaud S."/>
            <person name="Singh I."/>
            <person name="Joardar V."/>
            <person name="Pakala S."/>
            <person name="Pakala S."/>
            <person name="Venepally P."/>
            <person name="Chung J.K."/>
            <person name="Losada L."/>
            <person name="Nierman W.C."/>
        </authorList>
    </citation>
    <scope>NUCLEOTIDE SEQUENCE [LARGE SCALE GENOMIC DNA]</scope>
    <source>
        <strain evidence="2 5">NIH1004</strain>
    </source>
</reference>
<evidence type="ECO:0000256" key="1">
    <source>
        <dbReference type="SAM" id="Phobius"/>
    </source>
</evidence>
<protein>
    <submittedName>
        <fullName evidence="3">Uncharacterized protein</fullName>
    </submittedName>
</protein>
<dbReference type="VEuPathDB" id="FungiDB:EYZ11_012327"/>
<dbReference type="Proteomes" id="UP000308092">
    <property type="component" value="Unassembled WGS sequence"/>
</dbReference>
<accession>A0A4S3J0I7</accession>
<evidence type="ECO:0000313" key="5">
    <source>
        <dbReference type="Proteomes" id="UP000324241"/>
    </source>
</evidence>
<feature type="transmembrane region" description="Helical" evidence="1">
    <location>
        <begin position="151"/>
        <end position="177"/>
    </location>
</feature>
<feature type="transmembrane region" description="Helical" evidence="1">
    <location>
        <begin position="123"/>
        <end position="145"/>
    </location>
</feature>
<gene>
    <name evidence="2" type="ORF">ATNIH1004_011294</name>
    <name evidence="3" type="ORF">EYZ11_012327</name>
</gene>
<comment type="caution">
    <text evidence="3">The sequence shown here is derived from an EMBL/GenBank/DDBJ whole genome shotgun (WGS) entry which is preliminary data.</text>
</comment>
<keyword evidence="1" id="KW-0472">Membrane</keyword>
<proteinExistence type="predicted"/>
<feature type="transmembrane region" description="Helical" evidence="1">
    <location>
        <begin position="37"/>
        <end position="57"/>
    </location>
</feature>
<dbReference type="OrthoDB" id="3254104at2759"/>
<dbReference type="GeneID" id="54333995"/>